<evidence type="ECO:0000256" key="1">
    <source>
        <dbReference type="ARBA" id="ARBA00012513"/>
    </source>
</evidence>
<comment type="similarity">
    <text evidence="5">Belongs to the protein kinase superfamily.</text>
</comment>
<organism evidence="7 8">
    <name type="scientific">Tritrichomonas musculus</name>
    <dbReference type="NCBI Taxonomy" id="1915356"/>
    <lineage>
        <taxon>Eukaryota</taxon>
        <taxon>Metamonada</taxon>
        <taxon>Parabasalia</taxon>
        <taxon>Tritrichomonadida</taxon>
        <taxon>Tritrichomonadidae</taxon>
        <taxon>Tritrichomonas</taxon>
    </lineage>
</organism>
<evidence type="ECO:0000256" key="2">
    <source>
        <dbReference type="ARBA" id="ARBA00022741"/>
    </source>
</evidence>
<dbReference type="Proteomes" id="UP001470230">
    <property type="component" value="Unassembled WGS sequence"/>
</dbReference>
<dbReference type="PROSITE" id="PS50011">
    <property type="entry name" value="PROTEIN_KINASE_DOM"/>
    <property type="match status" value="1"/>
</dbReference>
<keyword evidence="5" id="KW-0808">Transferase</keyword>
<dbReference type="SUPFAM" id="SSF56112">
    <property type="entry name" value="Protein kinase-like (PK-like)"/>
    <property type="match status" value="1"/>
</dbReference>
<dbReference type="InterPro" id="IPR017441">
    <property type="entry name" value="Protein_kinase_ATP_BS"/>
</dbReference>
<comment type="caution">
    <text evidence="7">The sequence shown here is derived from an EMBL/GenBank/DDBJ whole genome shotgun (WGS) entry which is preliminary data.</text>
</comment>
<evidence type="ECO:0000256" key="5">
    <source>
        <dbReference type="RuleBase" id="RU000304"/>
    </source>
</evidence>
<keyword evidence="2 4" id="KW-0547">Nucleotide-binding</keyword>
<dbReference type="Gene3D" id="1.10.510.10">
    <property type="entry name" value="Transferase(Phosphotransferase) domain 1"/>
    <property type="match status" value="1"/>
</dbReference>
<proteinExistence type="inferred from homology"/>
<dbReference type="EC" id="2.7.11.1" evidence="1"/>
<name>A0ABR2KK53_9EUKA</name>
<feature type="binding site" evidence="4">
    <location>
        <position position="48"/>
    </location>
    <ligand>
        <name>ATP</name>
        <dbReference type="ChEBI" id="CHEBI:30616"/>
    </ligand>
</feature>
<keyword evidence="3 4" id="KW-0067">ATP-binding</keyword>
<dbReference type="InterPro" id="IPR000719">
    <property type="entry name" value="Prot_kinase_dom"/>
</dbReference>
<protein>
    <recommendedName>
        <fullName evidence="1">non-specific serine/threonine protein kinase</fullName>
        <ecNumber evidence="1">2.7.11.1</ecNumber>
    </recommendedName>
</protein>
<evidence type="ECO:0000259" key="6">
    <source>
        <dbReference type="PROSITE" id="PS50011"/>
    </source>
</evidence>
<accession>A0ABR2KK53</accession>
<evidence type="ECO:0000313" key="7">
    <source>
        <dbReference type="EMBL" id="KAK8891494.1"/>
    </source>
</evidence>
<dbReference type="InterPro" id="IPR008271">
    <property type="entry name" value="Ser/Thr_kinase_AS"/>
</dbReference>
<dbReference type="PANTHER" id="PTHR11909">
    <property type="entry name" value="CASEIN KINASE-RELATED"/>
    <property type="match status" value="1"/>
</dbReference>
<reference evidence="7 8" key="1">
    <citation type="submission" date="2024-04" db="EMBL/GenBank/DDBJ databases">
        <title>Tritrichomonas musculus Genome.</title>
        <authorList>
            <person name="Alves-Ferreira E."/>
            <person name="Grigg M."/>
            <person name="Lorenzi H."/>
            <person name="Galac M."/>
        </authorList>
    </citation>
    <scope>NUCLEOTIDE SEQUENCE [LARGE SCALE GENOMIC DNA]</scope>
    <source>
        <strain evidence="7 8">EAF2021</strain>
    </source>
</reference>
<dbReference type="InterPro" id="IPR050235">
    <property type="entry name" value="CK1_Ser-Thr_kinase"/>
</dbReference>
<dbReference type="PROSITE" id="PS00107">
    <property type="entry name" value="PROTEIN_KINASE_ATP"/>
    <property type="match status" value="1"/>
</dbReference>
<dbReference type="InterPro" id="IPR011009">
    <property type="entry name" value="Kinase-like_dom_sf"/>
</dbReference>
<sequence>MRKTKNSIEISPGTRVLDLIVGPNIGKGAFGEIYSSIDIKTGILWALKTESNKAKKKTLQFEYQILSQVQSSPYFPRLGFYGKTNQFSFFSMEWLGPSLTSILKHYGITNFCFSTSLRSAYCILKCIESFHSLGFVHRDIKPGNILTREGSDHPLCLIDFGLSRVYVNPSTGQHLQPRKHVGFRGTRAYASINAHEARDLSRRDDLISWFYITYEFLITQLPWRHETDKNQILIIKRKFDIKQAVEPVLPELYEIWQHISELSFFDAPNYNFIYHKLTEIARNKDISFSEPLEWSDYLHQCRKRVTSKLRDIEARTDIPILGVENSETELDSIDMPLIRPNITVAAPFSQISEEEPCCLCCPC</sequence>
<dbReference type="SMART" id="SM00220">
    <property type="entry name" value="S_TKc"/>
    <property type="match status" value="1"/>
</dbReference>
<feature type="domain" description="Protein kinase" evidence="6">
    <location>
        <begin position="19"/>
        <end position="298"/>
    </location>
</feature>
<keyword evidence="5" id="KW-0418">Kinase</keyword>
<dbReference type="PROSITE" id="PS00108">
    <property type="entry name" value="PROTEIN_KINASE_ST"/>
    <property type="match status" value="1"/>
</dbReference>
<evidence type="ECO:0000256" key="4">
    <source>
        <dbReference type="PROSITE-ProRule" id="PRU10141"/>
    </source>
</evidence>
<dbReference type="EMBL" id="JAPFFF010000004">
    <property type="protein sequence ID" value="KAK8891494.1"/>
    <property type="molecule type" value="Genomic_DNA"/>
</dbReference>
<evidence type="ECO:0000313" key="8">
    <source>
        <dbReference type="Proteomes" id="UP001470230"/>
    </source>
</evidence>
<gene>
    <name evidence="7" type="ORF">M9Y10_028704</name>
</gene>
<keyword evidence="8" id="KW-1185">Reference proteome</keyword>
<keyword evidence="5" id="KW-0723">Serine/threonine-protein kinase</keyword>
<dbReference type="Pfam" id="PF00069">
    <property type="entry name" value="Pkinase"/>
    <property type="match status" value="1"/>
</dbReference>
<evidence type="ECO:0000256" key="3">
    <source>
        <dbReference type="ARBA" id="ARBA00022840"/>
    </source>
</evidence>